<dbReference type="Pfam" id="PF10934">
    <property type="entry name" value="Sheath_initiator"/>
    <property type="match status" value="1"/>
</dbReference>
<keyword evidence="2" id="KW-1185">Reference proteome</keyword>
<evidence type="ECO:0000313" key="1">
    <source>
        <dbReference type="EMBL" id="MBD8037079.1"/>
    </source>
</evidence>
<evidence type="ECO:0000313" key="2">
    <source>
        <dbReference type="Proteomes" id="UP000619101"/>
    </source>
</evidence>
<gene>
    <name evidence="1" type="ORF">H9635_10010</name>
</gene>
<sequence>MLPRQIENDGLTADFEEVVEPTKAHYINFNKNRCSGFIDEREALKQAIFIMLSIERYDHIIYSWNNFVELKDLFGMPTAYVASEAPRRIKECLLQDDRINDVDSFVVTTNKNKVHVQFIVRSIYGEIEAEREVIYA</sequence>
<dbReference type="EMBL" id="JACSPZ010000004">
    <property type="protein sequence ID" value="MBD8037079.1"/>
    <property type="molecule type" value="Genomic_DNA"/>
</dbReference>
<comment type="caution">
    <text evidence="1">The sequence shown here is derived from an EMBL/GenBank/DDBJ whole genome shotgun (WGS) entry which is preliminary data.</text>
</comment>
<dbReference type="RefSeq" id="WP_191700140.1">
    <property type="nucleotide sequence ID" value="NZ_JACSPZ010000004.1"/>
</dbReference>
<name>A0ABR8XYS7_9BACL</name>
<protein>
    <submittedName>
        <fullName evidence="1">DUF2634 domain-containing protein</fullName>
    </submittedName>
</protein>
<organism evidence="1 2">
    <name type="scientific">Solibacillus faecavium</name>
    <dbReference type="NCBI Taxonomy" id="2762221"/>
    <lineage>
        <taxon>Bacteria</taxon>
        <taxon>Bacillati</taxon>
        <taxon>Bacillota</taxon>
        <taxon>Bacilli</taxon>
        <taxon>Bacillales</taxon>
        <taxon>Caryophanaceae</taxon>
        <taxon>Solibacillus</taxon>
    </lineage>
</organism>
<accession>A0ABR8XYS7</accession>
<proteinExistence type="predicted"/>
<dbReference type="Proteomes" id="UP000619101">
    <property type="component" value="Unassembled WGS sequence"/>
</dbReference>
<reference evidence="1 2" key="1">
    <citation type="submission" date="2020-08" db="EMBL/GenBank/DDBJ databases">
        <title>A Genomic Blueprint of the Chicken Gut Microbiome.</title>
        <authorList>
            <person name="Gilroy R."/>
            <person name="Ravi A."/>
            <person name="Getino M."/>
            <person name="Pursley I."/>
            <person name="Horton D.L."/>
            <person name="Alikhan N.-F."/>
            <person name="Baker D."/>
            <person name="Gharbi K."/>
            <person name="Hall N."/>
            <person name="Watson M."/>
            <person name="Adriaenssens E.M."/>
            <person name="Foster-Nyarko E."/>
            <person name="Jarju S."/>
            <person name="Secka A."/>
            <person name="Antonio M."/>
            <person name="Oren A."/>
            <person name="Chaudhuri R."/>
            <person name="La Ragione R.M."/>
            <person name="Hildebrand F."/>
            <person name="Pallen M.J."/>
        </authorList>
    </citation>
    <scope>NUCLEOTIDE SEQUENCE [LARGE SCALE GENOMIC DNA]</scope>
    <source>
        <strain evidence="1 2">A46</strain>
    </source>
</reference>
<dbReference type="InterPro" id="IPR020288">
    <property type="entry name" value="Sheath_initiator"/>
</dbReference>